<dbReference type="Proteomes" id="UP000612808">
    <property type="component" value="Unassembled WGS sequence"/>
</dbReference>
<accession>A0A8J3NBC8</accession>
<comment type="caution">
    <text evidence="1">The sequence shown here is derived from an EMBL/GenBank/DDBJ whole genome shotgun (WGS) entry which is preliminary data.</text>
</comment>
<evidence type="ECO:0000313" key="2">
    <source>
        <dbReference type="Proteomes" id="UP000612808"/>
    </source>
</evidence>
<protein>
    <submittedName>
        <fullName evidence="1">Uncharacterized protein</fullName>
    </submittedName>
</protein>
<dbReference type="RefSeq" id="WP_203656005.1">
    <property type="nucleotide sequence ID" value="NZ_BAAAZM010000003.1"/>
</dbReference>
<dbReference type="AlphaFoldDB" id="A0A8J3NBC8"/>
<sequence>MSLGGILPLDNLGNVTHGSAGVDAGPLTGGAGLDLTGTSAAGLHGPAGLNAGGDVNLVAQSAHVGVGAAGHEVVGVGTDSLTSGHADVTVLDNTVSL</sequence>
<proteinExistence type="predicted"/>
<reference evidence="1" key="1">
    <citation type="submission" date="2021-01" db="EMBL/GenBank/DDBJ databases">
        <title>Whole genome shotgun sequence of Actinocatenispora rupis NBRC 107355.</title>
        <authorList>
            <person name="Komaki H."/>
            <person name="Tamura T."/>
        </authorList>
    </citation>
    <scope>NUCLEOTIDE SEQUENCE</scope>
    <source>
        <strain evidence="1">NBRC 107355</strain>
    </source>
</reference>
<name>A0A8J3NBC8_9ACTN</name>
<keyword evidence="2" id="KW-1185">Reference proteome</keyword>
<evidence type="ECO:0000313" key="1">
    <source>
        <dbReference type="EMBL" id="GID10655.1"/>
    </source>
</evidence>
<organism evidence="1 2">
    <name type="scientific">Actinocatenispora rupis</name>
    <dbReference type="NCBI Taxonomy" id="519421"/>
    <lineage>
        <taxon>Bacteria</taxon>
        <taxon>Bacillati</taxon>
        <taxon>Actinomycetota</taxon>
        <taxon>Actinomycetes</taxon>
        <taxon>Micromonosporales</taxon>
        <taxon>Micromonosporaceae</taxon>
        <taxon>Actinocatenispora</taxon>
    </lineage>
</organism>
<dbReference type="EMBL" id="BOMB01000008">
    <property type="protein sequence ID" value="GID10655.1"/>
    <property type="molecule type" value="Genomic_DNA"/>
</dbReference>
<gene>
    <name evidence="1" type="ORF">Aru02nite_15440</name>
</gene>